<dbReference type="InterPro" id="IPR019622">
    <property type="entry name" value="Rrn9_dom"/>
</dbReference>
<feature type="compositionally biased region" description="Low complexity" evidence="1">
    <location>
        <begin position="494"/>
        <end position="509"/>
    </location>
</feature>
<dbReference type="RefSeq" id="XP_047756272.1">
    <property type="nucleotide sequence ID" value="XM_047899572.1"/>
</dbReference>
<dbReference type="Proteomes" id="UP000756132">
    <property type="component" value="Chromosome 1"/>
</dbReference>
<dbReference type="OMA" id="WTAWPLK"/>
<reference evidence="3" key="2">
    <citation type="journal article" date="2022" name="Microb. Genom.">
        <title>A chromosome-scale genome assembly of the tomato pathogen Cladosporium fulvum reveals a compartmentalized genome architecture and the presence of a dispensable chromosome.</title>
        <authorList>
            <person name="Zaccaron A.Z."/>
            <person name="Chen L.H."/>
            <person name="Samaras A."/>
            <person name="Stergiopoulos I."/>
        </authorList>
    </citation>
    <scope>NUCLEOTIDE SEQUENCE</scope>
    <source>
        <strain evidence="3">Race5_Kim</strain>
    </source>
</reference>
<proteinExistence type="predicted"/>
<evidence type="ECO:0000259" key="2">
    <source>
        <dbReference type="Pfam" id="PF10680"/>
    </source>
</evidence>
<dbReference type="OrthoDB" id="5412288at2759"/>
<feature type="compositionally biased region" description="Basic and acidic residues" evidence="1">
    <location>
        <begin position="335"/>
        <end position="351"/>
    </location>
</feature>
<feature type="domain" description="Rrn9" evidence="2">
    <location>
        <begin position="66"/>
        <end position="140"/>
    </location>
</feature>
<organism evidence="3 4">
    <name type="scientific">Passalora fulva</name>
    <name type="common">Tomato leaf mold</name>
    <name type="synonym">Cladosporium fulvum</name>
    <dbReference type="NCBI Taxonomy" id="5499"/>
    <lineage>
        <taxon>Eukaryota</taxon>
        <taxon>Fungi</taxon>
        <taxon>Dikarya</taxon>
        <taxon>Ascomycota</taxon>
        <taxon>Pezizomycotina</taxon>
        <taxon>Dothideomycetes</taxon>
        <taxon>Dothideomycetidae</taxon>
        <taxon>Mycosphaerellales</taxon>
        <taxon>Mycosphaerellaceae</taxon>
        <taxon>Fulvia</taxon>
    </lineage>
</organism>
<dbReference type="AlphaFoldDB" id="A0A9Q8L6Y0"/>
<feature type="region of interest" description="Disordered" evidence="1">
    <location>
        <begin position="469"/>
        <end position="572"/>
    </location>
</feature>
<feature type="region of interest" description="Disordered" evidence="1">
    <location>
        <begin position="279"/>
        <end position="360"/>
    </location>
</feature>
<feature type="compositionally biased region" description="Basic and acidic residues" evidence="1">
    <location>
        <begin position="7"/>
        <end position="18"/>
    </location>
</feature>
<feature type="compositionally biased region" description="Low complexity" evidence="1">
    <location>
        <begin position="299"/>
        <end position="313"/>
    </location>
</feature>
<evidence type="ECO:0000313" key="3">
    <source>
        <dbReference type="EMBL" id="UJO11906.1"/>
    </source>
</evidence>
<dbReference type="GeneID" id="71980302"/>
<feature type="region of interest" description="Disordered" evidence="1">
    <location>
        <begin position="1"/>
        <end position="51"/>
    </location>
</feature>
<dbReference type="EMBL" id="CP090163">
    <property type="protein sequence ID" value="UJO11906.1"/>
    <property type="molecule type" value="Genomic_DNA"/>
</dbReference>
<feature type="compositionally biased region" description="Basic residues" evidence="1">
    <location>
        <begin position="542"/>
        <end position="551"/>
    </location>
</feature>
<evidence type="ECO:0000256" key="1">
    <source>
        <dbReference type="SAM" id="MobiDB-lite"/>
    </source>
</evidence>
<gene>
    <name evidence="3" type="ORF">CLAFUR5_00424</name>
</gene>
<feature type="compositionally biased region" description="Basic and acidic residues" evidence="1">
    <location>
        <begin position="193"/>
        <end position="202"/>
    </location>
</feature>
<accession>A0A9Q8L6Y0</accession>
<evidence type="ECO:0000313" key="4">
    <source>
        <dbReference type="Proteomes" id="UP000756132"/>
    </source>
</evidence>
<sequence length="572" mass="64597">MSSIDADFDRADEHTHDDLESEEEPDREESHADDDLSDDDRPGRFYGPDSSWRFYTQKERALAASLDQAENNDLSIHLYNAHAWKQQQRDEQRMVEARPWHSKQQWIKPDEEGKLPFLPPQAWTAWPLRPEHVPRSTEQWGVPATAADEDADTLRAPESWKPSLHLQEEVKATILRLAKERFHAREWAHAHQTEFVKAEPTKRPMRSTSIKPEYDSDEPLDDLDRLEKELQQEAPPDPGESSEHYTPMVLDDEDAASRIVQPSVRHILGKLDNLFIALHKSRRGHRKEPGGSGRRSRSSRSQSQARARPQSSGNAARKRKRVVSDPHQQGNDGEVEIKFSSDDGEEGEKVSHGSSSKSALGTRDWSEILGVAALVGFDQTVIDRTARRCATLFREGMTLRTMPEVLAGTAHDHTTDYIPDMVPPIASESDEDEPDEPMGDTIHVYACPDVDCARHDRPFEQRWRLSEHLKRKHGHTDEELATETLKLSPSARTSPSNDSDGDNDSSASAEFDSGERGPILNGSSDGRDEFLKPISVHIGRSRDKRARKARSRSSGPNSRTGRRNSIVDMKGE</sequence>
<name>A0A9Q8L6Y0_PASFU</name>
<dbReference type="Pfam" id="PF10680">
    <property type="entry name" value="RRN9"/>
    <property type="match status" value="1"/>
</dbReference>
<feature type="compositionally biased region" description="Basic and acidic residues" evidence="1">
    <location>
        <begin position="28"/>
        <end position="43"/>
    </location>
</feature>
<keyword evidence="4" id="KW-1185">Reference proteome</keyword>
<protein>
    <recommendedName>
        <fullName evidence="2">Rrn9 domain-containing protein</fullName>
    </recommendedName>
</protein>
<dbReference type="KEGG" id="ffu:CLAFUR5_00424"/>
<feature type="region of interest" description="Disordered" evidence="1">
    <location>
        <begin position="193"/>
        <end position="220"/>
    </location>
</feature>
<reference evidence="3" key="1">
    <citation type="submission" date="2021-12" db="EMBL/GenBank/DDBJ databases">
        <authorList>
            <person name="Zaccaron A."/>
            <person name="Stergiopoulos I."/>
        </authorList>
    </citation>
    <scope>NUCLEOTIDE SEQUENCE</scope>
    <source>
        <strain evidence="3">Race5_Kim</strain>
    </source>
</reference>